<reference evidence="1 2" key="1">
    <citation type="submission" date="2018-09" db="EMBL/GenBank/DDBJ databases">
        <title>Acidovorax cavernicola nov. sp. isolated from Gruta de las Maravillas (Aracena, Spain).</title>
        <authorList>
            <person name="Jurado V."/>
            <person name="Gutierrez-Patricio S."/>
            <person name="Gonzalez-Pimentel J.L."/>
            <person name="Miller A.Z."/>
            <person name="Laiz L."/>
            <person name="Saiz-Jimenez C."/>
        </authorList>
    </citation>
    <scope>NUCLEOTIDE SEQUENCE [LARGE SCALE GENOMIC DNA]</scope>
    <source>
        <strain evidence="1 2">1011MAR4D40.2</strain>
    </source>
</reference>
<comment type="caution">
    <text evidence="1">The sequence shown here is derived from an EMBL/GenBank/DDBJ whole genome shotgun (WGS) entry which is preliminary data.</text>
</comment>
<keyword evidence="2" id="KW-1185">Reference proteome</keyword>
<proteinExistence type="predicted"/>
<organism evidence="1 2">
    <name type="scientific">Acidovorax cavernicola</name>
    <dbReference type="NCBI Taxonomy" id="1675792"/>
    <lineage>
        <taxon>Bacteria</taxon>
        <taxon>Pseudomonadati</taxon>
        <taxon>Pseudomonadota</taxon>
        <taxon>Betaproteobacteria</taxon>
        <taxon>Burkholderiales</taxon>
        <taxon>Comamonadaceae</taxon>
        <taxon>Acidovorax</taxon>
    </lineage>
</organism>
<dbReference type="AlphaFoldDB" id="A0A9X8D4D9"/>
<dbReference type="EMBL" id="QXMN01000017">
    <property type="protein sequence ID" value="RIX79130.1"/>
    <property type="molecule type" value="Genomic_DNA"/>
</dbReference>
<sequence>MKDHEHETNDEVDDHAPVLDGGDRDLDALCEAWVAWCRGNGLYWPPSVRPAVIASLPSSTRSVRLGSAISPASIAALHIAYTCQPTAIDKQVFDLYYVARVKPIKSAAAALGIGRAHFYRVLVEFRRRIGTTARILEGNAGAHGLQLQVNHAEPGAVNTESVS</sequence>
<accession>A0A9X8D4D9</accession>
<name>A0A9X8D4D9_9BURK</name>
<evidence type="ECO:0000313" key="2">
    <source>
        <dbReference type="Proteomes" id="UP000265619"/>
    </source>
</evidence>
<dbReference type="Proteomes" id="UP000265619">
    <property type="component" value="Unassembled WGS sequence"/>
</dbReference>
<evidence type="ECO:0000313" key="1">
    <source>
        <dbReference type="EMBL" id="RIX79130.1"/>
    </source>
</evidence>
<dbReference type="RefSeq" id="WP_119554424.1">
    <property type="nucleotide sequence ID" value="NZ_QXMN01000017.1"/>
</dbReference>
<gene>
    <name evidence="1" type="ORF">D3H34_15430</name>
</gene>
<dbReference type="OrthoDB" id="8912151at2"/>
<protein>
    <submittedName>
        <fullName evidence="1">Uncharacterized protein</fullName>
    </submittedName>
</protein>